<dbReference type="PATRIC" id="fig|742725.3.peg.2391"/>
<keyword evidence="10" id="KW-1185">Reference proteome</keyword>
<dbReference type="EMBL" id="ADLD01000014">
    <property type="protein sequence ID" value="EHB91237.1"/>
    <property type="molecule type" value="Genomic_DNA"/>
</dbReference>
<dbReference type="CDD" id="cd03352">
    <property type="entry name" value="LbH_LpxD"/>
    <property type="match status" value="1"/>
</dbReference>
<dbReference type="Proteomes" id="UP000006008">
    <property type="component" value="Unassembled WGS sequence"/>
</dbReference>
<evidence type="ECO:0000256" key="3">
    <source>
        <dbReference type="ARBA" id="ARBA00022679"/>
    </source>
</evidence>
<feature type="domain" description="UDP-3-O-[3-hydroxymyristoyl] glucosamine N-acyltransferase non-repeat region" evidence="8">
    <location>
        <begin position="26"/>
        <end position="90"/>
    </location>
</feature>
<dbReference type="InterPro" id="IPR001451">
    <property type="entry name" value="Hexapep"/>
</dbReference>
<evidence type="ECO:0000313" key="10">
    <source>
        <dbReference type="Proteomes" id="UP000006008"/>
    </source>
</evidence>
<comment type="function">
    <text evidence="7">Catalyzes the N-acylation of UDP-3-O-acylglucosamine using 3-hydroxyacyl-ACP as the acyl donor. Is involved in the biosynthesis of lipid A, a phosphorylated glycolipid that anchors the lipopolysaccharide to the outer membrane of the cell.</text>
</comment>
<dbReference type="Pfam" id="PF04613">
    <property type="entry name" value="LpxD"/>
    <property type="match status" value="1"/>
</dbReference>
<comment type="similarity">
    <text evidence="7">Belongs to the transferase hexapeptide repeat family. LpxD subfamily.</text>
</comment>
<comment type="pathway">
    <text evidence="7">Bacterial outer membrane biogenesis; LPS lipid A biosynthesis.</text>
</comment>
<dbReference type="PROSITE" id="PS00101">
    <property type="entry name" value="HEXAPEP_TRANSFERASES"/>
    <property type="match status" value="1"/>
</dbReference>
<dbReference type="AlphaFoldDB" id="G5HBL0"/>
<comment type="caution">
    <text evidence="9">The sequence shown here is derived from an EMBL/GenBank/DDBJ whole genome shotgun (WGS) entry which is preliminary data.</text>
</comment>
<dbReference type="Gene3D" id="2.160.10.10">
    <property type="entry name" value="Hexapeptide repeat proteins"/>
    <property type="match status" value="1"/>
</dbReference>
<comment type="catalytic activity">
    <reaction evidence="7">
        <text>a UDP-3-O-[(3R)-3-hydroxyacyl]-alpha-D-glucosamine + a (3R)-hydroxyacyl-[ACP] = a UDP-2-N,3-O-bis[(3R)-3-hydroxyacyl]-alpha-D-glucosamine + holo-[ACP] + H(+)</text>
        <dbReference type="Rhea" id="RHEA:53836"/>
        <dbReference type="Rhea" id="RHEA-COMP:9685"/>
        <dbReference type="Rhea" id="RHEA-COMP:9945"/>
        <dbReference type="ChEBI" id="CHEBI:15378"/>
        <dbReference type="ChEBI" id="CHEBI:64479"/>
        <dbReference type="ChEBI" id="CHEBI:78827"/>
        <dbReference type="ChEBI" id="CHEBI:137740"/>
        <dbReference type="ChEBI" id="CHEBI:137748"/>
        <dbReference type="EC" id="2.3.1.191"/>
    </reaction>
</comment>
<accession>G5HBL0</accession>
<dbReference type="Gene3D" id="3.40.1390.10">
    <property type="entry name" value="MurE/MurF, N-terminal domain"/>
    <property type="match status" value="1"/>
</dbReference>
<dbReference type="GO" id="GO:0016410">
    <property type="term" value="F:N-acyltransferase activity"/>
    <property type="evidence" value="ECO:0007669"/>
    <property type="project" value="InterPro"/>
</dbReference>
<dbReference type="PANTHER" id="PTHR43378">
    <property type="entry name" value="UDP-3-O-ACYLGLUCOSAMINE N-ACYLTRANSFERASE"/>
    <property type="match status" value="1"/>
</dbReference>
<feature type="active site" description="Proton acceptor" evidence="7">
    <location>
        <position position="241"/>
    </location>
</feature>
<dbReference type="NCBIfam" id="NF002060">
    <property type="entry name" value="PRK00892.1"/>
    <property type="match status" value="1"/>
</dbReference>
<evidence type="ECO:0000259" key="8">
    <source>
        <dbReference type="Pfam" id="PF04613"/>
    </source>
</evidence>
<evidence type="ECO:0000256" key="6">
    <source>
        <dbReference type="ARBA" id="ARBA00023315"/>
    </source>
</evidence>
<organism evidence="9 10">
    <name type="scientific">Alistipes indistinctus YIT 12060</name>
    <dbReference type="NCBI Taxonomy" id="742725"/>
    <lineage>
        <taxon>Bacteria</taxon>
        <taxon>Pseudomonadati</taxon>
        <taxon>Bacteroidota</taxon>
        <taxon>Bacteroidia</taxon>
        <taxon>Bacteroidales</taxon>
        <taxon>Rikenellaceae</taxon>
        <taxon>Alistipes</taxon>
    </lineage>
</organism>
<dbReference type="EC" id="2.3.1.191" evidence="7"/>
<dbReference type="GeneID" id="92817013"/>
<evidence type="ECO:0000313" key="9">
    <source>
        <dbReference type="EMBL" id="EHB91237.1"/>
    </source>
</evidence>
<gene>
    <name evidence="7" type="primary">lpxD</name>
    <name evidence="9" type="ORF">HMPREF9450_02320</name>
</gene>
<keyword evidence="5 7" id="KW-0443">Lipid metabolism</keyword>
<keyword evidence="3 7" id="KW-0808">Transferase</keyword>
<evidence type="ECO:0000256" key="2">
    <source>
        <dbReference type="ARBA" id="ARBA00022556"/>
    </source>
</evidence>
<evidence type="ECO:0000256" key="5">
    <source>
        <dbReference type="ARBA" id="ARBA00023098"/>
    </source>
</evidence>
<dbReference type="GO" id="GO:0016020">
    <property type="term" value="C:membrane"/>
    <property type="evidence" value="ECO:0007669"/>
    <property type="project" value="GOC"/>
</dbReference>
<dbReference type="PANTHER" id="PTHR43378:SF2">
    <property type="entry name" value="UDP-3-O-ACYLGLUCOSAMINE N-ACYLTRANSFERASE 1, MITOCHONDRIAL-RELATED"/>
    <property type="match status" value="1"/>
</dbReference>
<dbReference type="HOGENOM" id="CLU_049865_0_0_10"/>
<dbReference type="Pfam" id="PF14602">
    <property type="entry name" value="Hexapep_2"/>
    <property type="match status" value="1"/>
</dbReference>
<dbReference type="InterPro" id="IPR020573">
    <property type="entry name" value="UDP_GlcNAc_AcTrfase_non-rep"/>
</dbReference>
<dbReference type="OrthoDB" id="9784739at2"/>
<dbReference type="NCBIfam" id="TIGR01853">
    <property type="entry name" value="lipid_A_lpxD"/>
    <property type="match status" value="1"/>
</dbReference>
<sequence>MEFSAEMIAGFLGGEIVGDPKAAVWTLAKIEEGAPGALSFLANPKYEHYIYNSRSSIVIVNKSFEPTAPVPATMIKVDDAYSCFAKLLELYAANRPQKKGISERAAIDATAALGEDAYVGEFAVIGQNVKIGKNVKIYPQVCIGDNVRIGDNVTLYYGVKIYEECVLGDNVTIHAGTVIGADGFGFAPNGKGEYSKIPQLGNVVIEDNVEIGANTCIDRATMGSTRIGTGTKLDNLIQIGHNVVIGKNTVAAAQLGVAGSTHIGDSCMFGGQVGIAGHLHIADKVQIASQSGIAKDVTEPGGYMGSPIMSGIKFHRANAVFHKLPELSAQVRQLEKKIEQLQALQAAEE</sequence>
<dbReference type="GO" id="GO:0103118">
    <property type="term" value="F:UDP-3-O-[(3R)-3-hydroxyacyl]-glucosamine N-acyltransferase activity"/>
    <property type="evidence" value="ECO:0007669"/>
    <property type="project" value="UniProtKB-EC"/>
</dbReference>
<dbReference type="STRING" id="742725.HMPREF9450_02320"/>
<evidence type="ECO:0000256" key="4">
    <source>
        <dbReference type="ARBA" id="ARBA00022737"/>
    </source>
</evidence>
<keyword evidence="6 7" id="KW-0012">Acyltransferase</keyword>
<dbReference type="HAMAP" id="MF_00523">
    <property type="entry name" value="LpxD"/>
    <property type="match status" value="1"/>
</dbReference>
<dbReference type="Pfam" id="PF00132">
    <property type="entry name" value="Hexapep"/>
    <property type="match status" value="1"/>
</dbReference>
<dbReference type="RefSeq" id="WP_009135126.1">
    <property type="nucleotide sequence ID" value="NZ_CP102250.1"/>
</dbReference>
<name>G5HBL0_9BACT</name>
<dbReference type="GO" id="GO:0009245">
    <property type="term" value="P:lipid A biosynthetic process"/>
    <property type="evidence" value="ECO:0007669"/>
    <property type="project" value="UniProtKB-UniRule"/>
</dbReference>
<proteinExistence type="inferred from homology"/>
<comment type="subunit">
    <text evidence="7">Homotrimer.</text>
</comment>
<evidence type="ECO:0000256" key="1">
    <source>
        <dbReference type="ARBA" id="ARBA00022516"/>
    </source>
</evidence>
<keyword evidence="1 7" id="KW-0444">Lipid biosynthesis</keyword>
<keyword evidence="2 7" id="KW-0441">Lipid A biosynthesis</keyword>
<evidence type="ECO:0000256" key="7">
    <source>
        <dbReference type="HAMAP-Rule" id="MF_00523"/>
    </source>
</evidence>
<dbReference type="InterPro" id="IPR018357">
    <property type="entry name" value="Hexapep_transf_CS"/>
</dbReference>
<dbReference type="eggNOG" id="COG1044">
    <property type="taxonomic scope" value="Bacteria"/>
</dbReference>
<dbReference type="InterPro" id="IPR007691">
    <property type="entry name" value="LpxD"/>
</dbReference>
<protein>
    <recommendedName>
        <fullName evidence="7">UDP-3-O-acylglucosamine N-acyltransferase</fullName>
        <ecNumber evidence="7">2.3.1.191</ecNumber>
    </recommendedName>
</protein>
<keyword evidence="4 7" id="KW-0677">Repeat</keyword>
<dbReference type="InterPro" id="IPR011004">
    <property type="entry name" value="Trimer_LpxA-like_sf"/>
</dbReference>
<reference evidence="9 10" key="1">
    <citation type="submission" date="2011-08" db="EMBL/GenBank/DDBJ databases">
        <title>The Genome Sequence of Alistipes indistinctus YIT 12060.</title>
        <authorList>
            <consortium name="The Broad Institute Genome Sequencing Platform"/>
            <person name="Earl A."/>
            <person name="Ward D."/>
            <person name="Feldgarden M."/>
            <person name="Gevers D."/>
            <person name="Morotomi M."/>
            <person name="Young S.K."/>
            <person name="Zeng Q."/>
            <person name="Gargeya S."/>
            <person name="Fitzgerald M."/>
            <person name="Haas B."/>
            <person name="Abouelleil A."/>
            <person name="Alvarado L."/>
            <person name="Arachchi H.M."/>
            <person name="Berlin A."/>
            <person name="Brown A."/>
            <person name="Chapman S.B."/>
            <person name="Chen Z."/>
            <person name="Dunbar C."/>
            <person name="Freedman E."/>
            <person name="Gearin G."/>
            <person name="Gellesch M."/>
            <person name="Goldberg J."/>
            <person name="Griggs A."/>
            <person name="Gujja S."/>
            <person name="Heiman D."/>
            <person name="Howarth C."/>
            <person name="Larson L."/>
            <person name="Lui A."/>
            <person name="MacDonald P.J.P."/>
            <person name="Montmayeur A."/>
            <person name="Murphy C."/>
            <person name="Neiman D."/>
            <person name="Pearson M."/>
            <person name="Priest M."/>
            <person name="Roberts A."/>
            <person name="Saif S."/>
            <person name="Shea T."/>
            <person name="Shenoy N."/>
            <person name="Sisk P."/>
            <person name="Stolte C."/>
            <person name="Sykes S."/>
            <person name="Wortman J."/>
            <person name="Nusbaum C."/>
            <person name="Birren B."/>
        </authorList>
    </citation>
    <scope>NUCLEOTIDE SEQUENCE [LARGE SCALE GENOMIC DNA]</scope>
    <source>
        <strain evidence="9 10">YIT 12060</strain>
    </source>
</reference>
<dbReference type="UniPathway" id="UPA00973"/>
<dbReference type="SUPFAM" id="SSF51161">
    <property type="entry name" value="Trimeric LpxA-like enzymes"/>
    <property type="match status" value="1"/>
</dbReference>